<dbReference type="PANTHER" id="PTHR11852:SF0">
    <property type="entry name" value="PLATELET-ACTIVATING FACTOR ACETYLHYDROLASE IB SUBUNIT BETA HOMOLOG"/>
    <property type="match status" value="1"/>
</dbReference>
<evidence type="ECO:0000259" key="2">
    <source>
        <dbReference type="Pfam" id="PF13472"/>
    </source>
</evidence>
<dbReference type="Gene3D" id="3.40.50.1110">
    <property type="entry name" value="SGNH hydrolase"/>
    <property type="match status" value="2"/>
</dbReference>
<evidence type="ECO:0000256" key="1">
    <source>
        <dbReference type="ARBA" id="ARBA00038184"/>
    </source>
</evidence>
<evidence type="ECO:0000313" key="4">
    <source>
        <dbReference type="Proteomes" id="UP000094527"/>
    </source>
</evidence>
<comment type="caution">
    <text evidence="3">The sequence shown here is derived from an EMBL/GenBank/DDBJ whole genome shotgun (WGS) entry which is preliminary data.</text>
</comment>
<name>A0A1D2M4G5_ORCCI</name>
<dbReference type="Pfam" id="PF13472">
    <property type="entry name" value="Lipase_GDSL_2"/>
    <property type="match status" value="1"/>
</dbReference>
<dbReference type="InterPro" id="IPR013830">
    <property type="entry name" value="SGNH_hydro"/>
</dbReference>
<reference evidence="3 4" key="1">
    <citation type="journal article" date="2016" name="Genome Biol. Evol.">
        <title>Gene Family Evolution Reflects Adaptation to Soil Environmental Stressors in the Genome of the Collembolan Orchesella cincta.</title>
        <authorList>
            <person name="Faddeeva-Vakhrusheva A."/>
            <person name="Derks M.F."/>
            <person name="Anvar S.Y."/>
            <person name="Agamennone V."/>
            <person name="Suring W."/>
            <person name="Smit S."/>
            <person name="van Straalen N.M."/>
            <person name="Roelofs D."/>
        </authorList>
    </citation>
    <scope>NUCLEOTIDE SEQUENCE [LARGE SCALE GENOMIC DNA]</scope>
    <source>
        <tissue evidence="3">Mixed pool</tissue>
    </source>
</reference>
<dbReference type="STRING" id="48709.A0A1D2M4G5"/>
<proteinExistence type="inferred from homology"/>
<keyword evidence="3" id="KW-0378">Hydrolase</keyword>
<accession>A0A1D2M4G5</accession>
<dbReference type="GO" id="GO:0016787">
    <property type="term" value="F:hydrolase activity"/>
    <property type="evidence" value="ECO:0007669"/>
    <property type="project" value="UniProtKB-KW"/>
</dbReference>
<dbReference type="AlphaFoldDB" id="A0A1D2M4G5"/>
<sequence>TTGKQIWDAKYAPLGAINYGIGGDRTEHVIWRIDNGELDGLRPQLVVVYIGSNNLPTHSNNSEIVRGVDTVITKIHEKVPSANILLVGFFPRGDMNPVSDLLRRVISISDTLEPMPCSPSLDRINEELYMGDKLHLNLDGSNLAQNPWTPQIRNEQWWLDRHQQILNSTASLGSQIKIVFIGSSLVENWANEGRPVWEANYAPLGAINYGPWRDRTEHVLWRIANGELDGLTPKVVVVYIGSNNVPVNTVDDIVRA</sequence>
<evidence type="ECO:0000313" key="3">
    <source>
        <dbReference type="EMBL" id="ODM87824.1"/>
    </source>
</evidence>
<dbReference type="PANTHER" id="PTHR11852">
    <property type="entry name" value="PLATELET-ACTIVATING FACTOR ACETYLHYDROLASE"/>
    <property type="match status" value="1"/>
</dbReference>
<comment type="similarity">
    <text evidence="1">Belongs to the 'GDSL' lipolytic enzyme family. Platelet-activating factor acetylhydrolase IB beta/gamma subunits subfamily.</text>
</comment>
<organism evidence="3 4">
    <name type="scientific">Orchesella cincta</name>
    <name type="common">Springtail</name>
    <name type="synonym">Podura cincta</name>
    <dbReference type="NCBI Taxonomy" id="48709"/>
    <lineage>
        <taxon>Eukaryota</taxon>
        <taxon>Metazoa</taxon>
        <taxon>Ecdysozoa</taxon>
        <taxon>Arthropoda</taxon>
        <taxon>Hexapoda</taxon>
        <taxon>Collembola</taxon>
        <taxon>Entomobryomorpha</taxon>
        <taxon>Entomobryoidea</taxon>
        <taxon>Orchesellidae</taxon>
        <taxon>Orchesellinae</taxon>
        <taxon>Orchesella</taxon>
    </lineage>
</organism>
<keyword evidence="4" id="KW-1185">Reference proteome</keyword>
<dbReference type="OrthoDB" id="505607at2759"/>
<feature type="non-terminal residue" evidence="3">
    <location>
        <position position="1"/>
    </location>
</feature>
<gene>
    <name evidence="3" type="ORF">Ocin01_18858</name>
</gene>
<dbReference type="SUPFAM" id="SSF52266">
    <property type="entry name" value="SGNH hydrolase"/>
    <property type="match status" value="2"/>
</dbReference>
<feature type="domain" description="SGNH hydrolase-type esterase" evidence="2">
    <location>
        <begin position="13"/>
        <end position="98"/>
    </location>
</feature>
<dbReference type="InterPro" id="IPR036514">
    <property type="entry name" value="SGNH_hydro_sf"/>
</dbReference>
<protein>
    <submittedName>
        <fullName evidence="3">Platelet-activating factor acetylhydrolase IB subunit gamma</fullName>
    </submittedName>
</protein>
<dbReference type="EMBL" id="LJIJ01004618">
    <property type="protein sequence ID" value="ODM87824.1"/>
    <property type="molecule type" value="Genomic_DNA"/>
</dbReference>
<dbReference type="Proteomes" id="UP000094527">
    <property type="component" value="Unassembled WGS sequence"/>
</dbReference>